<sequence>MSATNLLPPFKPSLPLPAPRQPTGRSSTPPSSWWTPLFGWPSQPAYLDAVNTSTNLKIPTETPPDKAGPRRSSASRPRSVQFTEEKARLLRKMTTEVGSFHHEMYHSAIAARLASDFGVPKSDQ</sequence>
<gene>
    <name evidence="1" type="ORF">MLD38_005742</name>
</gene>
<dbReference type="Proteomes" id="UP001057402">
    <property type="component" value="Chromosome 3"/>
</dbReference>
<keyword evidence="2" id="KW-1185">Reference proteome</keyword>
<evidence type="ECO:0000313" key="1">
    <source>
        <dbReference type="EMBL" id="KAI4379444.1"/>
    </source>
</evidence>
<organism evidence="1 2">
    <name type="scientific">Melastoma candidum</name>
    <dbReference type="NCBI Taxonomy" id="119954"/>
    <lineage>
        <taxon>Eukaryota</taxon>
        <taxon>Viridiplantae</taxon>
        <taxon>Streptophyta</taxon>
        <taxon>Embryophyta</taxon>
        <taxon>Tracheophyta</taxon>
        <taxon>Spermatophyta</taxon>
        <taxon>Magnoliopsida</taxon>
        <taxon>eudicotyledons</taxon>
        <taxon>Gunneridae</taxon>
        <taxon>Pentapetalae</taxon>
        <taxon>rosids</taxon>
        <taxon>malvids</taxon>
        <taxon>Myrtales</taxon>
        <taxon>Melastomataceae</taxon>
        <taxon>Melastomatoideae</taxon>
        <taxon>Melastomateae</taxon>
        <taxon>Melastoma</taxon>
    </lineage>
</organism>
<accession>A0ACB9RPB3</accession>
<protein>
    <submittedName>
        <fullName evidence="1">Uncharacterized protein</fullName>
    </submittedName>
</protein>
<comment type="caution">
    <text evidence="1">The sequence shown here is derived from an EMBL/GenBank/DDBJ whole genome shotgun (WGS) entry which is preliminary data.</text>
</comment>
<dbReference type="EMBL" id="CM042882">
    <property type="protein sequence ID" value="KAI4379444.1"/>
    <property type="molecule type" value="Genomic_DNA"/>
</dbReference>
<reference evidence="2" key="1">
    <citation type="journal article" date="2023" name="Front. Plant Sci.">
        <title>Chromosomal-level genome assembly of Melastoma candidum provides insights into trichome evolution.</title>
        <authorList>
            <person name="Zhong Y."/>
            <person name="Wu W."/>
            <person name="Sun C."/>
            <person name="Zou P."/>
            <person name="Liu Y."/>
            <person name="Dai S."/>
            <person name="Zhou R."/>
        </authorList>
    </citation>
    <scope>NUCLEOTIDE SEQUENCE [LARGE SCALE GENOMIC DNA]</scope>
</reference>
<proteinExistence type="predicted"/>
<name>A0ACB9RPB3_9MYRT</name>
<evidence type="ECO:0000313" key="2">
    <source>
        <dbReference type="Proteomes" id="UP001057402"/>
    </source>
</evidence>